<accession>A0A2P8E9V6</accession>
<dbReference type="AlphaFoldDB" id="A0A2P8E9V6"/>
<dbReference type="PANTHER" id="PTHR21015:SF22">
    <property type="entry name" value="GLYCOSYLTRANSFERASE"/>
    <property type="match status" value="1"/>
</dbReference>
<dbReference type="SUPFAM" id="SSF53756">
    <property type="entry name" value="UDP-Glycosyltransferase/glycogen phosphorylase"/>
    <property type="match status" value="1"/>
</dbReference>
<dbReference type="OrthoDB" id="9793805at2"/>
<keyword evidence="2" id="KW-1185">Reference proteome</keyword>
<dbReference type="GO" id="GO:0016757">
    <property type="term" value="F:glycosyltransferase activity"/>
    <property type="evidence" value="ECO:0007669"/>
    <property type="project" value="TreeGrafter"/>
</dbReference>
<dbReference type="Proteomes" id="UP000240708">
    <property type="component" value="Unassembled WGS sequence"/>
</dbReference>
<dbReference type="PANTHER" id="PTHR21015">
    <property type="entry name" value="UDP-N-ACETYLGLUCOSAMINE--N-ACETYLMURAMYL-(PENTAPEPTIDE) PYROPHOSPHORYL-UNDECAPRENOL N-ACETYLGLUCOSAMINE TRANSFERASE 1"/>
    <property type="match status" value="1"/>
</dbReference>
<reference evidence="1 2" key="1">
    <citation type="submission" date="2018-03" db="EMBL/GenBank/DDBJ databases">
        <title>Genomic Encyclopedia of Archaeal and Bacterial Type Strains, Phase II (KMG-II): from individual species to whole genera.</title>
        <authorList>
            <person name="Goeker M."/>
        </authorList>
    </citation>
    <scope>NUCLEOTIDE SEQUENCE [LARGE SCALE GENOMIC DNA]</scope>
    <source>
        <strain evidence="1 2">DSM 28057</strain>
    </source>
</reference>
<dbReference type="Pfam" id="PF13528">
    <property type="entry name" value="Glyco_trans_1_3"/>
    <property type="match status" value="1"/>
</dbReference>
<evidence type="ECO:0000313" key="1">
    <source>
        <dbReference type="EMBL" id="PSL06249.1"/>
    </source>
</evidence>
<dbReference type="RefSeq" id="WP_106566202.1">
    <property type="nucleotide sequence ID" value="NZ_PYGF01000002.1"/>
</dbReference>
<sequence>MKFLFIVQGEGRGHMTQAISLSQLLKSSGHEVVGICIGKSSRREIPDFVKNALNYPIHTFESPNFFTDKTGKGILLGKTIFLNLRLFPVFRRSLKFLHTIITETKPEIIINFYDILGGLYNFLYRPQSEFWVIGHQYLLYHPEFLFSPNQKLQKLLFKFNTSITSLYANKKLALSFRPMRPSRDKKLVVLPPLLREEIRSIPTGEGDFYLTYMVNAGYGEEIIAFGASHPDLKIEVFWDKKDAPKVYTPLPNITFHQVNDRLFLQKMATCKGLACTAGFESVCEAMYFGKPVMVVPVKGQYEQACNAIDTENSGAGIYHHCFDFRLFDDYLKQNQVQNFSARDWIDSFPIIFGKILKPEPVFSDFENLTGSENLQMSTS</sequence>
<gene>
    <name evidence="1" type="ORF">CLV48_10264</name>
</gene>
<dbReference type="EMBL" id="PYGF01000002">
    <property type="protein sequence ID" value="PSL06249.1"/>
    <property type="molecule type" value="Genomic_DNA"/>
</dbReference>
<protein>
    <submittedName>
        <fullName evidence="1">Uncharacterized protein (TIGR00661 family)</fullName>
    </submittedName>
</protein>
<comment type="caution">
    <text evidence="1">The sequence shown here is derived from an EMBL/GenBank/DDBJ whole genome shotgun (WGS) entry which is preliminary data.</text>
</comment>
<dbReference type="Gene3D" id="3.40.50.2000">
    <property type="entry name" value="Glycogen Phosphorylase B"/>
    <property type="match status" value="1"/>
</dbReference>
<proteinExistence type="predicted"/>
<name>A0A2P8E9V6_9BACT</name>
<organism evidence="1 2">
    <name type="scientific">Cecembia rubra</name>
    <dbReference type="NCBI Taxonomy" id="1485585"/>
    <lineage>
        <taxon>Bacteria</taxon>
        <taxon>Pseudomonadati</taxon>
        <taxon>Bacteroidota</taxon>
        <taxon>Cytophagia</taxon>
        <taxon>Cytophagales</taxon>
        <taxon>Cyclobacteriaceae</taxon>
        <taxon>Cecembia</taxon>
    </lineage>
</organism>
<evidence type="ECO:0000313" key="2">
    <source>
        <dbReference type="Proteomes" id="UP000240708"/>
    </source>
</evidence>